<name>A0A091C3C1_9ENTE</name>
<proteinExistence type="predicted"/>
<dbReference type="PATRIC" id="fig|1302649.3.peg.991"/>
<accession>A0A091C3C1</accession>
<gene>
    <name evidence="1" type="ORF">TMUPMC115_0990</name>
</gene>
<dbReference type="Proteomes" id="UP000029380">
    <property type="component" value="Unassembled WGS sequence"/>
</dbReference>
<dbReference type="EMBL" id="JPVU01000100">
    <property type="protein sequence ID" value="KFN92331.1"/>
    <property type="molecule type" value="Genomic_DNA"/>
</dbReference>
<comment type="caution">
    <text evidence="1">The sequence shown here is derived from an EMBL/GenBank/DDBJ whole genome shotgun (WGS) entry which is preliminary data.</text>
</comment>
<dbReference type="Pfam" id="PF09954">
    <property type="entry name" value="DUF2188"/>
    <property type="match status" value="1"/>
</dbReference>
<evidence type="ECO:0000313" key="2">
    <source>
        <dbReference type="Proteomes" id="UP000029380"/>
    </source>
</evidence>
<dbReference type="AlphaFoldDB" id="A0A091C3C1"/>
<organism evidence="1 2">
    <name type="scientific">Tetragenococcus muriaticus PMC-11-5</name>
    <dbReference type="NCBI Taxonomy" id="1302649"/>
    <lineage>
        <taxon>Bacteria</taxon>
        <taxon>Bacillati</taxon>
        <taxon>Bacillota</taxon>
        <taxon>Bacilli</taxon>
        <taxon>Lactobacillales</taxon>
        <taxon>Enterococcaceae</taxon>
        <taxon>Tetragenococcus</taxon>
    </lineage>
</organism>
<protein>
    <recommendedName>
        <fullName evidence="3">DUF2188 domain-containing protein</fullName>
    </recommendedName>
</protein>
<dbReference type="InterPro" id="IPR018691">
    <property type="entry name" value="DUF2188"/>
</dbReference>
<evidence type="ECO:0008006" key="3">
    <source>
        <dbReference type="Google" id="ProtNLM"/>
    </source>
</evidence>
<evidence type="ECO:0000313" key="1">
    <source>
        <dbReference type="EMBL" id="KFN92331.1"/>
    </source>
</evidence>
<reference evidence="1 2" key="1">
    <citation type="submission" date="2014-08" db="EMBL/GenBank/DDBJ databases">
        <title>Genome sequence of Tetragenococcus muriaticus.</title>
        <authorList>
            <person name="Chuea-nongthon C."/>
            <person name="Rodtong S."/>
            <person name="Yongsawatdigul J."/>
            <person name="Steele J.L."/>
            <person name="Liu X.-y."/>
            <person name="Speers J."/>
            <person name="Glasner J.D."/>
            <person name="Neeno-Eckwall E.C."/>
        </authorList>
    </citation>
    <scope>NUCLEOTIDE SEQUENCE [LARGE SCALE GENOMIC DNA]</scope>
    <source>
        <strain evidence="1 2">PMC-11-5</strain>
    </source>
</reference>
<sequence>MEKTNEFLLNTNVQVKHQRNQWQVISKGAKKPSEIYDNKNKAIERAKYIAQNKGTKLEIYKQDGQLQETRDYS</sequence>